<feature type="compositionally biased region" description="Low complexity" evidence="1">
    <location>
        <begin position="496"/>
        <end position="522"/>
    </location>
</feature>
<organism evidence="2 3">
    <name type="scientific">Candidatus Anaerobiospirillum pullistercoris</name>
    <dbReference type="NCBI Taxonomy" id="2838452"/>
    <lineage>
        <taxon>Bacteria</taxon>
        <taxon>Pseudomonadati</taxon>
        <taxon>Pseudomonadota</taxon>
        <taxon>Gammaproteobacteria</taxon>
        <taxon>Aeromonadales</taxon>
        <taxon>Succinivibrionaceae</taxon>
        <taxon>Anaerobiospirillum</taxon>
    </lineage>
</organism>
<feature type="region of interest" description="Disordered" evidence="1">
    <location>
        <begin position="468"/>
        <end position="538"/>
    </location>
</feature>
<gene>
    <name evidence="2" type="ORF">H9850_01020</name>
</gene>
<protein>
    <submittedName>
        <fullName evidence="2">Uncharacterized protein</fullName>
    </submittedName>
</protein>
<name>A0A9D1WC18_9GAMM</name>
<feature type="compositionally biased region" description="Basic residues" evidence="1">
    <location>
        <begin position="228"/>
        <end position="246"/>
    </location>
</feature>
<feature type="region of interest" description="Disordered" evidence="1">
    <location>
        <begin position="216"/>
        <end position="258"/>
    </location>
</feature>
<comment type="caution">
    <text evidence="2">The sequence shown here is derived from an EMBL/GenBank/DDBJ whole genome shotgun (WGS) entry which is preliminary data.</text>
</comment>
<sequence length="668" mass="68417">MLNQKSNLHDVVPTSDSTALEHVASNVATNVGTVITAPAPALEAQNAEEDSLPLFLTQAAAQVAAALNVAGTTATQGVSATPAATALFPEHNATADAITATASANATSTSVAATSDAAIADNDVATDAIVASATEVAMSDPATASDTTADTTTSSDAAITTTATATATAIADNASVIDSSVASTAEVVMSDPATASDTTTTSSDAATTTTAIASTTTATTTATSTTTKKGKRSTRAKKPRQPKRTHFPPEPVTNTSEQILSQPKALKQSQLLQVLASSDDEAIQKLLTPQQLAAFSNANANSSTERLEQVDKLLGVLLRHRGEDKIFLDTLMQESGMSCDAVTEVMRKLRSLEIIRMYSTYVRFYDLENADVYLNTVVRTNEQRKSYSVKYPQEDIKNGILSVEAAFGFYLLKSRKAISFADFTEVVATACTDLEPVQELLVLLYRCGKVQLQDNVLYFVPKKRIPRKAKSSPTSQGSPAGSPAGGQGLAPNGSVATNGATTPAPAASASGATAESAAPTEGKASVEAMTTSSEPVDEASVAVTVDASVDDTAAIPTEVTAEATATVSESSRIEPVVAVSEVADTFTSLASQGAEQIAAGVTASAVSAVIPNAPSSGSVTAPVMAKTTAAADSCHEHLRPSALATAIASMVTSFSGCSTKPQDGSCVL</sequence>
<accession>A0A9D1WC18</accession>
<proteinExistence type="predicted"/>
<dbReference type="Proteomes" id="UP000886829">
    <property type="component" value="Unassembled WGS sequence"/>
</dbReference>
<dbReference type="EMBL" id="DXEV01000022">
    <property type="protein sequence ID" value="HIX56037.1"/>
    <property type="molecule type" value="Genomic_DNA"/>
</dbReference>
<feature type="compositionally biased region" description="Low complexity" evidence="1">
    <location>
        <begin position="471"/>
        <end position="482"/>
    </location>
</feature>
<evidence type="ECO:0000313" key="2">
    <source>
        <dbReference type="EMBL" id="HIX56037.1"/>
    </source>
</evidence>
<reference evidence="2" key="1">
    <citation type="journal article" date="2021" name="PeerJ">
        <title>Extensive microbial diversity within the chicken gut microbiome revealed by metagenomics and culture.</title>
        <authorList>
            <person name="Gilroy R."/>
            <person name="Ravi A."/>
            <person name="Getino M."/>
            <person name="Pursley I."/>
            <person name="Horton D.L."/>
            <person name="Alikhan N.F."/>
            <person name="Baker D."/>
            <person name="Gharbi K."/>
            <person name="Hall N."/>
            <person name="Watson M."/>
            <person name="Adriaenssens E.M."/>
            <person name="Foster-Nyarko E."/>
            <person name="Jarju S."/>
            <person name="Secka A."/>
            <person name="Antonio M."/>
            <person name="Oren A."/>
            <person name="Chaudhuri R.R."/>
            <person name="La Ragione R."/>
            <person name="Hildebrand F."/>
            <person name="Pallen M.J."/>
        </authorList>
    </citation>
    <scope>NUCLEOTIDE SEQUENCE</scope>
    <source>
        <strain evidence="2">USASDec5-558</strain>
    </source>
</reference>
<reference evidence="2" key="2">
    <citation type="submission" date="2021-04" db="EMBL/GenBank/DDBJ databases">
        <authorList>
            <person name="Gilroy R."/>
        </authorList>
    </citation>
    <scope>NUCLEOTIDE SEQUENCE</scope>
    <source>
        <strain evidence="2">USASDec5-558</strain>
    </source>
</reference>
<evidence type="ECO:0000256" key="1">
    <source>
        <dbReference type="SAM" id="MobiDB-lite"/>
    </source>
</evidence>
<feature type="compositionally biased region" description="Low complexity" evidence="1">
    <location>
        <begin position="216"/>
        <end position="227"/>
    </location>
</feature>
<evidence type="ECO:0000313" key="3">
    <source>
        <dbReference type="Proteomes" id="UP000886829"/>
    </source>
</evidence>
<dbReference type="AlphaFoldDB" id="A0A9D1WC18"/>